<dbReference type="AlphaFoldDB" id="A0AAV7X1T5"/>
<dbReference type="GO" id="GO:1905515">
    <property type="term" value="P:non-motile cilium assembly"/>
    <property type="evidence" value="ECO:0007669"/>
    <property type="project" value="InterPro"/>
</dbReference>
<dbReference type="FunFam" id="2.130.10.10:FF:000967">
    <property type="entry name" value="Bardet-Biedl syndrome 2 protein homolog"/>
    <property type="match status" value="1"/>
</dbReference>
<proteinExistence type="predicted"/>
<keyword evidence="4 7" id="KW-0969">Cilium</keyword>
<dbReference type="PIRSF" id="PIRSF013684">
    <property type="entry name" value="BBS2"/>
    <property type="match status" value="1"/>
</dbReference>
<evidence type="ECO:0000256" key="1">
    <source>
        <dbReference type="ARBA" id="ARBA00004138"/>
    </source>
</evidence>
<dbReference type="Pfam" id="PF23350">
    <property type="entry name" value="BBS2_pf"/>
    <property type="match status" value="1"/>
</dbReference>
<dbReference type="Pfam" id="PF14782">
    <property type="entry name" value="BBS2_GAE"/>
    <property type="match status" value="1"/>
</dbReference>
<dbReference type="InterPro" id="IPR055379">
    <property type="entry name" value="BBS2_pf_dom"/>
</dbReference>
<dbReference type="InterPro" id="IPR011047">
    <property type="entry name" value="Quinoprotein_ADH-like_sf"/>
</dbReference>
<feature type="domain" description="Ciliary BBSome complex subunit 2 middle region" evidence="10">
    <location>
        <begin position="167"/>
        <end position="274"/>
    </location>
</feature>
<keyword evidence="15" id="KW-1185">Reference proteome</keyword>
<evidence type="ECO:0000259" key="10">
    <source>
        <dbReference type="Pfam" id="PF14783"/>
    </source>
</evidence>
<keyword evidence="3 7" id="KW-0963">Cytoplasm</keyword>
<evidence type="ECO:0000313" key="15">
    <source>
        <dbReference type="Proteomes" id="UP001075354"/>
    </source>
</evidence>
<dbReference type="EMBL" id="JAPTSV010000015">
    <property type="protein sequence ID" value="KAJ1519865.1"/>
    <property type="molecule type" value="Genomic_DNA"/>
</dbReference>
<organism evidence="14 15">
    <name type="scientific">Megalurothrips usitatus</name>
    <name type="common">bean blossom thrips</name>
    <dbReference type="NCBI Taxonomy" id="439358"/>
    <lineage>
        <taxon>Eukaryota</taxon>
        <taxon>Metazoa</taxon>
        <taxon>Ecdysozoa</taxon>
        <taxon>Arthropoda</taxon>
        <taxon>Hexapoda</taxon>
        <taxon>Insecta</taxon>
        <taxon>Pterygota</taxon>
        <taxon>Neoptera</taxon>
        <taxon>Paraneoptera</taxon>
        <taxon>Thysanoptera</taxon>
        <taxon>Terebrantia</taxon>
        <taxon>Thripoidea</taxon>
        <taxon>Thripidae</taxon>
        <taxon>Megalurothrips</taxon>
    </lineage>
</organism>
<evidence type="ECO:0000259" key="8">
    <source>
        <dbReference type="Pfam" id="PF14781"/>
    </source>
</evidence>
<dbReference type="PANTHER" id="PTHR32465">
    <property type="entry name" value="BARDET-BIEDL SYNDROME 2 PROTEIN"/>
    <property type="match status" value="1"/>
</dbReference>
<protein>
    <recommendedName>
        <fullName evidence="7">Bardet-Biedl syndrome 2 protein homolog</fullName>
    </recommendedName>
</protein>
<feature type="domain" description="BBS2 hairpin" evidence="13">
    <location>
        <begin position="588"/>
        <end position="685"/>
    </location>
</feature>
<evidence type="ECO:0000259" key="12">
    <source>
        <dbReference type="Pfam" id="PF23351"/>
    </source>
</evidence>
<dbReference type="GO" id="GO:0034464">
    <property type="term" value="C:BBSome"/>
    <property type="evidence" value="ECO:0007669"/>
    <property type="project" value="UniProtKB-UniRule"/>
</dbReference>
<dbReference type="Pfam" id="PF14781">
    <property type="entry name" value="BBS2_N"/>
    <property type="match status" value="1"/>
</dbReference>
<dbReference type="InterPro" id="IPR055381">
    <property type="entry name" value="BBS2_CtH_dom"/>
</dbReference>
<dbReference type="GO" id="GO:0016020">
    <property type="term" value="C:membrane"/>
    <property type="evidence" value="ECO:0007669"/>
    <property type="project" value="TreeGrafter"/>
</dbReference>
<evidence type="ECO:0000256" key="5">
    <source>
        <dbReference type="ARBA" id="ARBA00023212"/>
    </source>
</evidence>
<dbReference type="SUPFAM" id="SSF50998">
    <property type="entry name" value="Quinoprotein alcohol dehydrogenase-like"/>
    <property type="match status" value="1"/>
</dbReference>
<evidence type="ECO:0000313" key="14">
    <source>
        <dbReference type="EMBL" id="KAJ1519865.1"/>
    </source>
</evidence>
<dbReference type="GO" id="GO:0043005">
    <property type="term" value="C:neuron projection"/>
    <property type="evidence" value="ECO:0007669"/>
    <property type="project" value="TreeGrafter"/>
</dbReference>
<sequence>MAVPVFTLQLNHKLLPGRITIGKYDGSHSCLTAATTADKVLIHSPHRRLGSASQISGATTWSQVNKEISLLSVNRNVSAICAGRLHPELEQDILVVGTPSSVLAYNVENNKDIFYKEVVDGANVIVVGNLSGYEYPLALVGGNCSIQGFDYKGNDPYWTVSGDNVRSLALLDYDLDGENELIVGSDDFDLRVFKEDVMVGETSETEVATILAPLRGSKMAYALANGTVGVYNKLHRVWRVKSKNRAVSVLSYDIDGDGVEELVTGWSNGKVDARNSRTGEVVFKDNFNSSIAGLADGDYRLEGRSQLICCSVDGEVRGYDPSRLGTLMEGNVHQDAVRELLQKKQALLMELKNYESNTRSSGVQQSMNAGMIPAKTSLQTTVSINLGSKPKGVPHVELCLATNNETIIRAVLVFAEGIFAGETHVVHPRDEELTSTLKVELLPPRDVPLDIHIKALVGLPRTEQFHVFELTRHLPRFSMYTLTSVSEPLLDELPTNFVSFNISERVQRVILWINQNFLLSSELEPEAGGGSLSLSFIALRDGSPLNISMHSAGRVVISTSSMTLAGDLVQSLASFLNLSNLQVTAEFPDELAHLGEWLEKVSNLQEVRIQLGADLAHRAGLVRNLIVRAEDARLLPDLSSMREWHSQLREVNDDLINSYNIRCSNHNELLEILKQINLTIQKAARLRVGQNKADVVNLSRSALQNNNLHSLLKIVRTGEA</sequence>
<dbReference type="PANTHER" id="PTHR32465:SF0">
    <property type="entry name" value="BARDET-BIEDL SYNDROME 2 PROTEIN"/>
    <property type="match status" value="1"/>
</dbReference>
<dbReference type="InterPro" id="IPR029333">
    <property type="entry name" value="BBS2_GAE_dom"/>
</dbReference>
<dbReference type="GO" id="GO:0031514">
    <property type="term" value="C:motile cilium"/>
    <property type="evidence" value="ECO:0007669"/>
    <property type="project" value="TreeGrafter"/>
</dbReference>
<keyword evidence="5 7" id="KW-0206">Cytoskeleton</keyword>
<feature type="domain" description="BBS2 C-terminal helix bundle" evidence="12">
    <location>
        <begin position="690"/>
        <end position="716"/>
    </location>
</feature>
<feature type="domain" description="Ciliary BBSome complex subunit 2 N-terminal" evidence="8">
    <location>
        <begin position="20"/>
        <end position="128"/>
    </location>
</feature>
<evidence type="ECO:0000259" key="11">
    <source>
        <dbReference type="Pfam" id="PF23350"/>
    </source>
</evidence>
<dbReference type="Gene3D" id="2.130.10.10">
    <property type="entry name" value="YVTN repeat-like/Quinoprotein amine dehydrogenase"/>
    <property type="match status" value="1"/>
</dbReference>
<dbReference type="InterPro" id="IPR015943">
    <property type="entry name" value="WD40/YVTN_repeat-like_dom_sf"/>
</dbReference>
<dbReference type="InterPro" id="IPR055380">
    <property type="entry name" value="BBS2_hp_dom"/>
</dbReference>
<accession>A0AAV7X1T5</accession>
<name>A0AAV7X1T5_9NEOP</name>
<evidence type="ECO:0000256" key="7">
    <source>
        <dbReference type="PIRNR" id="PIRNR013684"/>
    </source>
</evidence>
<comment type="caution">
    <text evidence="14">The sequence shown here is derived from an EMBL/GenBank/DDBJ whole genome shotgun (WGS) entry which is preliminary data.</text>
</comment>
<evidence type="ECO:0000256" key="3">
    <source>
        <dbReference type="ARBA" id="ARBA00022490"/>
    </source>
</evidence>
<evidence type="ECO:0000256" key="6">
    <source>
        <dbReference type="ARBA" id="ARBA00023273"/>
    </source>
</evidence>
<dbReference type="InterPro" id="IPR016616">
    <property type="entry name" value="Bardet-Biedl_syndrome_2_prot"/>
</dbReference>
<keyword evidence="6 7" id="KW-0966">Cell projection</keyword>
<dbReference type="InterPro" id="IPR029430">
    <property type="entry name" value="BBS2_N"/>
</dbReference>
<dbReference type="Pfam" id="PF14783">
    <property type="entry name" value="BBS2_Mid"/>
    <property type="match status" value="1"/>
</dbReference>
<dbReference type="Pfam" id="PF23353">
    <property type="entry name" value="BBS2_hp"/>
    <property type="match status" value="1"/>
</dbReference>
<dbReference type="InterPro" id="IPR029429">
    <property type="entry name" value="BBS2_Mid"/>
</dbReference>
<dbReference type="Proteomes" id="UP001075354">
    <property type="component" value="Chromosome 15"/>
</dbReference>
<evidence type="ECO:0000256" key="2">
    <source>
        <dbReference type="ARBA" id="ARBA00004245"/>
    </source>
</evidence>
<dbReference type="GO" id="GO:0036064">
    <property type="term" value="C:ciliary basal body"/>
    <property type="evidence" value="ECO:0007669"/>
    <property type="project" value="TreeGrafter"/>
</dbReference>
<comment type="subcellular location">
    <subcellularLocation>
        <location evidence="1">Cell projection</location>
        <location evidence="1">Cilium</location>
    </subcellularLocation>
    <subcellularLocation>
        <location evidence="2">Cytoplasm</location>
        <location evidence="2">Cytoskeleton</location>
    </subcellularLocation>
</comment>
<evidence type="ECO:0000259" key="9">
    <source>
        <dbReference type="Pfam" id="PF14782"/>
    </source>
</evidence>
<dbReference type="Pfam" id="PF23351">
    <property type="entry name" value="BBS2_CtH"/>
    <property type="match status" value="1"/>
</dbReference>
<gene>
    <name evidence="14" type="ORF">ONE63_004107</name>
</gene>
<evidence type="ECO:0000256" key="4">
    <source>
        <dbReference type="ARBA" id="ARBA00023069"/>
    </source>
</evidence>
<feature type="domain" description="BBS2 platform" evidence="11">
    <location>
        <begin position="492"/>
        <end position="576"/>
    </location>
</feature>
<evidence type="ECO:0000259" key="13">
    <source>
        <dbReference type="Pfam" id="PF23353"/>
    </source>
</evidence>
<feature type="domain" description="BBS2 GAE" evidence="9">
    <location>
        <begin position="394"/>
        <end position="477"/>
    </location>
</feature>
<reference evidence="14" key="1">
    <citation type="submission" date="2022-12" db="EMBL/GenBank/DDBJ databases">
        <title>Chromosome-level genome assembly of the bean flower thrips Megalurothrips usitatus.</title>
        <authorList>
            <person name="Ma L."/>
            <person name="Liu Q."/>
            <person name="Li H."/>
            <person name="Cai W."/>
        </authorList>
    </citation>
    <scope>NUCLEOTIDE SEQUENCE</scope>
    <source>
        <strain evidence="14">Cailab_2022a</strain>
    </source>
</reference>